<comment type="caution">
    <text evidence="1">The sequence shown here is derived from an EMBL/GenBank/DDBJ whole genome shotgun (WGS) entry which is preliminary data.</text>
</comment>
<proteinExistence type="predicted"/>
<dbReference type="AlphaFoldDB" id="A0A8H3ULD3"/>
<evidence type="ECO:0008006" key="3">
    <source>
        <dbReference type="Google" id="ProtNLM"/>
    </source>
</evidence>
<reference evidence="1 2" key="1">
    <citation type="submission" date="2018-12" db="EMBL/GenBank/DDBJ databases">
        <title>Venturia inaequalis Genome Resource.</title>
        <authorList>
            <person name="Lichtner F.J."/>
        </authorList>
    </citation>
    <scope>NUCLEOTIDE SEQUENCE [LARGE SCALE GENOMIC DNA]</scope>
    <source>
        <strain evidence="1 2">120213</strain>
    </source>
</reference>
<gene>
    <name evidence="1" type="ORF">EG328_005150</name>
</gene>
<dbReference type="Pfam" id="PF06108">
    <property type="entry name" value="DUF952"/>
    <property type="match status" value="1"/>
</dbReference>
<dbReference type="SUPFAM" id="SSF56399">
    <property type="entry name" value="ADP-ribosylation"/>
    <property type="match status" value="1"/>
</dbReference>
<dbReference type="PANTHER" id="PTHR34129">
    <property type="entry name" value="BLR1139 PROTEIN"/>
    <property type="match status" value="1"/>
</dbReference>
<dbReference type="OrthoDB" id="3335358at2759"/>
<organism evidence="1 2">
    <name type="scientific">Venturia inaequalis</name>
    <name type="common">Apple scab fungus</name>
    <dbReference type="NCBI Taxonomy" id="5025"/>
    <lineage>
        <taxon>Eukaryota</taxon>
        <taxon>Fungi</taxon>
        <taxon>Dikarya</taxon>
        <taxon>Ascomycota</taxon>
        <taxon>Pezizomycotina</taxon>
        <taxon>Dothideomycetes</taxon>
        <taxon>Pleosporomycetidae</taxon>
        <taxon>Venturiales</taxon>
        <taxon>Venturiaceae</taxon>
        <taxon>Venturia</taxon>
    </lineage>
</organism>
<evidence type="ECO:0000313" key="1">
    <source>
        <dbReference type="EMBL" id="KAE9972185.1"/>
    </source>
</evidence>
<accession>A0A8H3ULD3</accession>
<dbReference type="Gene3D" id="3.20.170.20">
    <property type="entry name" value="Protein of unknown function DUF952"/>
    <property type="match status" value="1"/>
</dbReference>
<evidence type="ECO:0000313" key="2">
    <source>
        <dbReference type="Proteomes" id="UP000447873"/>
    </source>
</evidence>
<protein>
    <recommendedName>
        <fullName evidence="3">DUF952 domain-containing protein</fullName>
    </recommendedName>
</protein>
<dbReference type="PANTHER" id="PTHR34129:SF1">
    <property type="entry name" value="DUF952 DOMAIN-CONTAINING PROTEIN"/>
    <property type="match status" value="1"/>
</dbReference>
<dbReference type="EMBL" id="WNWS01000277">
    <property type="protein sequence ID" value="KAE9972185.1"/>
    <property type="molecule type" value="Genomic_DNA"/>
</dbReference>
<sequence length="125" mass="14206">MPPPNPLPKYIWKILDSDPSPLPEGLPLSDLDRGDGFIHLSTPEQVPGTCSRFFAANHTLYLLKIPLEWVEARIKWDENSHGCFPHLYDTDLANALGSKEVKEVVKCERQADQGWEEIIQRAVQE</sequence>
<name>A0A8H3ULD3_VENIN</name>
<dbReference type="Proteomes" id="UP000447873">
    <property type="component" value="Unassembled WGS sequence"/>
</dbReference>
<dbReference type="InterPro" id="IPR009297">
    <property type="entry name" value="DUF952"/>
</dbReference>